<proteinExistence type="predicted"/>
<keyword evidence="2" id="KW-1185">Reference proteome</keyword>
<name>A0A3P7F8E6_WUCBA</name>
<protein>
    <submittedName>
        <fullName evidence="1">Uncharacterized protein</fullName>
    </submittedName>
</protein>
<organism evidence="1 2">
    <name type="scientific">Wuchereria bancrofti</name>
    <dbReference type="NCBI Taxonomy" id="6293"/>
    <lineage>
        <taxon>Eukaryota</taxon>
        <taxon>Metazoa</taxon>
        <taxon>Ecdysozoa</taxon>
        <taxon>Nematoda</taxon>
        <taxon>Chromadorea</taxon>
        <taxon>Rhabditida</taxon>
        <taxon>Spirurina</taxon>
        <taxon>Spiruromorpha</taxon>
        <taxon>Filarioidea</taxon>
        <taxon>Onchocercidae</taxon>
        <taxon>Wuchereria</taxon>
    </lineage>
</organism>
<dbReference type="AlphaFoldDB" id="A0A3P7F8E6"/>
<evidence type="ECO:0000313" key="2">
    <source>
        <dbReference type="Proteomes" id="UP000270924"/>
    </source>
</evidence>
<reference evidence="1 2" key="1">
    <citation type="submission" date="2018-11" db="EMBL/GenBank/DDBJ databases">
        <authorList>
            <consortium name="Pathogen Informatics"/>
        </authorList>
    </citation>
    <scope>NUCLEOTIDE SEQUENCE [LARGE SCALE GENOMIC DNA]</scope>
</reference>
<sequence length="124" mass="14178">MNNRTDQEPEDTRCCTKVSPKDIIEICLHSGLEIVTQGYTMVVLQHFCPDLICPIRSLPESKFSLFSSQMSFPQNTSNAVLVDFLKKVGHIKDDRVMLSVDRADFCPQNSYQDCPPTDWIQCNY</sequence>
<accession>A0A3P7F8E6</accession>
<gene>
    <name evidence="1" type="ORF">WBA_LOCUS504</name>
</gene>
<dbReference type="Proteomes" id="UP000270924">
    <property type="component" value="Unassembled WGS sequence"/>
</dbReference>
<dbReference type="EMBL" id="UYWW01000069">
    <property type="protein sequence ID" value="VDM07118.1"/>
    <property type="molecule type" value="Genomic_DNA"/>
</dbReference>
<dbReference type="OrthoDB" id="73890at2759"/>
<evidence type="ECO:0000313" key="1">
    <source>
        <dbReference type="EMBL" id="VDM07118.1"/>
    </source>
</evidence>
<dbReference type="InParanoid" id="A0A3P7F8E6"/>